<evidence type="ECO:0000313" key="3">
    <source>
        <dbReference type="EMBL" id="AEH37558.1"/>
    </source>
</evidence>
<evidence type="ECO:0000256" key="1">
    <source>
        <dbReference type="SAM" id="MobiDB-lite"/>
    </source>
</evidence>
<feature type="transmembrane region" description="Helical" evidence="2">
    <location>
        <begin position="12"/>
        <end position="31"/>
    </location>
</feature>
<keyword evidence="2" id="KW-0472">Membrane</keyword>
<name>F8D4T7_HALXS</name>
<proteinExistence type="predicted"/>
<evidence type="ECO:0000313" key="4">
    <source>
        <dbReference type="Proteomes" id="UP000006794"/>
    </source>
</evidence>
<dbReference type="Proteomes" id="UP000006794">
    <property type="component" value="Chromosome"/>
</dbReference>
<keyword evidence="2" id="KW-0812">Transmembrane</keyword>
<keyword evidence="2" id="KW-1133">Transmembrane helix</keyword>
<accession>F8D4T7</accession>
<dbReference type="OrthoDB" id="157493at2157"/>
<dbReference type="InterPro" id="IPR055707">
    <property type="entry name" value="DUF7283"/>
</dbReference>
<dbReference type="eggNOG" id="arCOG04673">
    <property type="taxonomic scope" value="Archaea"/>
</dbReference>
<dbReference type="EMBL" id="CP002839">
    <property type="protein sequence ID" value="AEH37558.1"/>
    <property type="molecule type" value="Genomic_DNA"/>
</dbReference>
<dbReference type="HOGENOM" id="CLU_076810_0_0_2"/>
<gene>
    <name evidence="3" type="ordered locus">Halxa_2942</name>
</gene>
<protein>
    <submittedName>
        <fullName evidence="3">Uncharacterized protein</fullName>
    </submittedName>
</protein>
<keyword evidence="4" id="KW-1185">Reference proteome</keyword>
<dbReference type="KEGG" id="hxa:Halxa_2942"/>
<reference evidence="3 4" key="1">
    <citation type="journal article" date="2012" name="Stand. Genomic Sci.">
        <title>Complete genome sequence of Halopiger xanaduensis type strain (SH-6(T)).</title>
        <authorList>
            <person name="Anderson I."/>
            <person name="Tindall B.J."/>
            <person name="Rohde M."/>
            <person name="Lucas S."/>
            <person name="Han J."/>
            <person name="Lapidus A."/>
            <person name="Cheng J.F."/>
            <person name="Goodwin L."/>
            <person name="Pitluck S."/>
            <person name="Peters L."/>
            <person name="Pati A."/>
            <person name="Mikhailova N."/>
            <person name="Pagani I."/>
            <person name="Teshima H."/>
            <person name="Han C."/>
            <person name="Tapia R."/>
            <person name="Land M."/>
            <person name="Woyke T."/>
            <person name="Klenk H.P."/>
            <person name="Kyrpides N."/>
            <person name="Ivanova N."/>
        </authorList>
    </citation>
    <scope>NUCLEOTIDE SEQUENCE [LARGE SCALE GENOMIC DNA]</scope>
    <source>
        <strain evidence="4">DSM 18323 / JCM 14033 / SH-6</strain>
    </source>
</reference>
<dbReference type="Pfam" id="PF23954">
    <property type="entry name" value="DUF7283"/>
    <property type="match status" value="1"/>
</dbReference>
<dbReference type="STRING" id="797210.Halxa_2942"/>
<dbReference type="AlphaFoldDB" id="F8D4T7"/>
<organism evidence="3 4">
    <name type="scientific">Halopiger xanaduensis (strain DSM 18323 / JCM 14033 / SH-6)</name>
    <dbReference type="NCBI Taxonomy" id="797210"/>
    <lineage>
        <taxon>Archaea</taxon>
        <taxon>Methanobacteriati</taxon>
        <taxon>Methanobacteriota</taxon>
        <taxon>Stenosarchaea group</taxon>
        <taxon>Halobacteria</taxon>
        <taxon>Halobacteriales</taxon>
        <taxon>Natrialbaceae</taxon>
        <taxon>Halopiger</taxon>
    </lineage>
</organism>
<evidence type="ECO:0000256" key="2">
    <source>
        <dbReference type="SAM" id="Phobius"/>
    </source>
</evidence>
<feature type="region of interest" description="Disordered" evidence="1">
    <location>
        <begin position="258"/>
        <end position="282"/>
    </location>
</feature>
<sequence>MDLETPADAWYTYVAVSIVSVALAGLALGVATGPPPDAPAAANAIEGATGSEYAASATYEHDADRVTVDRRTITMENEHGTAHASFSYGVVVPVNGHERLENLTDGASFEDEYEAELRDGDTHALAVFQDEVETAYDENTGDELVAEGTLHARKVTVDSGIDDLEPLTEATTVEVTETDTLPGEDRIRENIREVELRYDGVEGRAIRFSVEGDYAGSGSFEESRDETFRDGSGTISIEIRSSNLHQPAAEPVEYSAEFAGDDELPERTLTSSSLGIDDVHERDNEIEREADFDRDHPAIGLDDGGNYDVTLVAV</sequence>